<dbReference type="InterPro" id="IPR055346">
    <property type="entry name" value="Fe-S_cluster_assembly_SufBD"/>
</dbReference>
<feature type="domain" description="SUF system FeS cluster assembly SufBD core" evidence="2">
    <location>
        <begin position="179"/>
        <end position="411"/>
    </location>
</feature>
<evidence type="ECO:0000259" key="2">
    <source>
        <dbReference type="Pfam" id="PF01458"/>
    </source>
</evidence>
<evidence type="ECO:0000259" key="3">
    <source>
        <dbReference type="Pfam" id="PF19295"/>
    </source>
</evidence>
<dbReference type="SUPFAM" id="SSF101960">
    <property type="entry name" value="Stabilizer of iron transporter SufD"/>
    <property type="match status" value="1"/>
</dbReference>
<feature type="domain" description="SUF system FeS cluster assembly SufBD N-terminal" evidence="3">
    <location>
        <begin position="8"/>
        <end position="173"/>
    </location>
</feature>
<dbReference type="InterPro" id="IPR045595">
    <property type="entry name" value="SufBD_N"/>
</dbReference>
<evidence type="ECO:0000313" key="5">
    <source>
        <dbReference type="Proteomes" id="UP000183107"/>
    </source>
</evidence>
<gene>
    <name evidence="4" type="ORF">SAMN05216386_1178</name>
</gene>
<dbReference type="EMBL" id="FOVJ01000002">
    <property type="protein sequence ID" value="SFN56728.1"/>
    <property type="molecule type" value="Genomic_DNA"/>
</dbReference>
<dbReference type="Pfam" id="PF19295">
    <property type="entry name" value="SufBD_N"/>
    <property type="match status" value="1"/>
</dbReference>
<organism evidence="4 5">
    <name type="scientific">Nitrosospira briensis</name>
    <dbReference type="NCBI Taxonomy" id="35799"/>
    <lineage>
        <taxon>Bacteria</taxon>
        <taxon>Pseudomonadati</taxon>
        <taxon>Pseudomonadota</taxon>
        <taxon>Betaproteobacteria</taxon>
        <taxon>Nitrosomonadales</taxon>
        <taxon>Nitrosomonadaceae</taxon>
        <taxon>Nitrosospira</taxon>
    </lineage>
</organism>
<dbReference type="Pfam" id="PF01458">
    <property type="entry name" value="SUFBD_core"/>
    <property type="match status" value="1"/>
</dbReference>
<dbReference type="Proteomes" id="UP000183107">
    <property type="component" value="Unassembled WGS sequence"/>
</dbReference>
<protein>
    <submittedName>
        <fullName evidence="4">Fe-S cluster assembly protein SufD</fullName>
    </submittedName>
</protein>
<comment type="similarity">
    <text evidence="1">Belongs to the iron-sulfur cluster assembly SufBD family.</text>
</comment>
<keyword evidence="5" id="KW-1185">Reference proteome</keyword>
<reference evidence="5" key="1">
    <citation type="submission" date="2016-10" db="EMBL/GenBank/DDBJ databases">
        <authorList>
            <person name="Varghese N."/>
        </authorList>
    </citation>
    <scope>NUCLEOTIDE SEQUENCE [LARGE SCALE GENOMIC DNA]</scope>
    <source>
        <strain evidence="5">Nsp8</strain>
    </source>
</reference>
<dbReference type="STRING" id="1266925.GCA_000619905_00979"/>
<dbReference type="InterPro" id="IPR011542">
    <property type="entry name" value="SUF_FeS_clus_asmbl_SufD"/>
</dbReference>
<dbReference type="PANTHER" id="PTHR43575:SF1">
    <property type="entry name" value="PROTEIN ABCI7, CHLOROPLASTIC"/>
    <property type="match status" value="1"/>
</dbReference>
<dbReference type="RefSeq" id="WP_074795707.1">
    <property type="nucleotide sequence ID" value="NZ_FOVJ01000002.1"/>
</dbReference>
<evidence type="ECO:0000256" key="1">
    <source>
        <dbReference type="ARBA" id="ARBA00043967"/>
    </source>
</evidence>
<dbReference type="PANTHER" id="PTHR43575">
    <property type="entry name" value="PROTEIN ABCI7, CHLOROPLASTIC"/>
    <property type="match status" value="1"/>
</dbReference>
<accession>A0A1I5A2T4</accession>
<name>A0A1I5A2T4_9PROT</name>
<sequence length="439" mass="47431">MSMVTGNSYLDSLLQGQPQLPPSPLAWFNQLRASAVDRVGTLKLPTTRDEDWRFTDITPLAKLSFQPARVISTLQATDLERFYLDEAAIRLVFVDGTYMPQFSTQQGKAGESGLIITDLSAAVPRHAAAIEPHLGRHAGFEDNLFAALNTAFLQHGAVIVAPRNAAVEAPVHVLSVSTQPGAASHPRCLLIAESGSAVTIVEDYVTLGQEGEEAYVTNAVTEIVLKDNAQVDHVRIQRDSTQAFHIGNCAVSLARASRYRSVSVALGARISRYDLNVLLADEGAECTVDGLALISGRQLADTHTCIDHARPSCTSRQAHKCIVDGAGHAVFNGKIVVRAGAQHTDSAQSNRSLLLNAKARVDTKPQLEIFADDVKCAHGATVGQLDNEELFYLESRGLSGLAARNLLTYAFGAEIIDRIPVASLKHRLEQTVLEQTKRN</sequence>
<evidence type="ECO:0000313" key="4">
    <source>
        <dbReference type="EMBL" id="SFN56728.1"/>
    </source>
</evidence>
<dbReference type="InterPro" id="IPR037284">
    <property type="entry name" value="SUF_FeS_clus_asmbl_SufBD_sf"/>
</dbReference>
<dbReference type="AlphaFoldDB" id="A0A1I5A2T4"/>
<proteinExistence type="inferred from homology"/>
<dbReference type="NCBIfam" id="TIGR01981">
    <property type="entry name" value="sufD"/>
    <property type="match status" value="1"/>
</dbReference>
<dbReference type="InterPro" id="IPR000825">
    <property type="entry name" value="SUF_FeS_clus_asmbl_SufBD_core"/>
</dbReference>
<dbReference type="GO" id="GO:0016226">
    <property type="term" value="P:iron-sulfur cluster assembly"/>
    <property type="evidence" value="ECO:0007669"/>
    <property type="project" value="InterPro"/>
</dbReference>